<name>A0A6I8LKY6_9PSEU</name>
<organism evidence="1 2">
    <name type="scientific">Amycolatopsis camponoti</name>
    <dbReference type="NCBI Taxonomy" id="2606593"/>
    <lineage>
        <taxon>Bacteria</taxon>
        <taxon>Bacillati</taxon>
        <taxon>Actinomycetota</taxon>
        <taxon>Actinomycetes</taxon>
        <taxon>Pseudonocardiales</taxon>
        <taxon>Pseudonocardiaceae</taxon>
        <taxon>Amycolatopsis</taxon>
    </lineage>
</organism>
<reference evidence="1 2" key="1">
    <citation type="submission" date="2019-09" db="EMBL/GenBank/DDBJ databases">
        <authorList>
            <person name="Leyn A S."/>
        </authorList>
    </citation>
    <scope>NUCLEOTIDE SEQUENCE [LARGE SCALE GENOMIC DNA]</scope>
    <source>
        <strain evidence="1">AA231_1</strain>
    </source>
</reference>
<evidence type="ECO:0000313" key="2">
    <source>
        <dbReference type="Proteomes" id="UP000399805"/>
    </source>
</evidence>
<dbReference type="Gene3D" id="3.30.565.10">
    <property type="entry name" value="Histidine kinase-like ATPase, C-terminal domain"/>
    <property type="match status" value="1"/>
</dbReference>
<evidence type="ECO:0008006" key="3">
    <source>
        <dbReference type="Google" id="ProtNLM"/>
    </source>
</evidence>
<dbReference type="EMBL" id="CABVGP010000001">
    <property type="protein sequence ID" value="VVJ17700.1"/>
    <property type="molecule type" value="Genomic_DNA"/>
</dbReference>
<proteinExistence type="predicted"/>
<dbReference type="PANTHER" id="PTHR35526:SF3">
    <property type="entry name" value="ANTI-SIGMA-F FACTOR RSBW"/>
    <property type="match status" value="1"/>
</dbReference>
<sequence>MDLDEELARLTRRVAGAAEAVVGLRDRPDLRVVRSLVAESLTFGASSDDRFGGVLLVIDELVGNAYQHASAVRDLHVARTAENLLVEVGDGDRDVTAVRACRAGSGRFGLRLVGQLSLEWGVRADRDGKVVWALVPIREFPAGP</sequence>
<dbReference type="RefSeq" id="WP_155542826.1">
    <property type="nucleotide sequence ID" value="NZ_CABVGP010000001.1"/>
</dbReference>
<gene>
    <name evidence="1" type="ORF">AA23TX_02721</name>
</gene>
<accession>A0A6I8LKY6</accession>
<dbReference type="CDD" id="cd16936">
    <property type="entry name" value="HATPase_RsbW-like"/>
    <property type="match status" value="1"/>
</dbReference>
<evidence type="ECO:0000313" key="1">
    <source>
        <dbReference type="EMBL" id="VVJ17700.1"/>
    </source>
</evidence>
<keyword evidence="2" id="KW-1185">Reference proteome</keyword>
<protein>
    <recommendedName>
        <fullName evidence="3">ATP-binding protein</fullName>
    </recommendedName>
</protein>
<dbReference type="InterPro" id="IPR050267">
    <property type="entry name" value="Anti-sigma-factor_SerPK"/>
</dbReference>
<dbReference type="PANTHER" id="PTHR35526">
    <property type="entry name" value="ANTI-SIGMA-F FACTOR RSBW-RELATED"/>
    <property type="match status" value="1"/>
</dbReference>
<dbReference type="SUPFAM" id="SSF55874">
    <property type="entry name" value="ATPase domain of HSP90 chaperone/DNA topoisomerase II/histidine kinase"/>
    <property type="match status" value="1"/>
</dbReference>
<dbReference type="InterPro" id="IPR036890">
    <property type="entry name" value="HATPase_C_sf"/>
</dbReference>
<dbReference type="AlphaFoldDB" id="A0A6I8LKY6"/>
<dbReference type="Proteomes" id="UP000399805">
    <property type="component" value="Unassembled WGS sequence"/>
</dbReference>